<evidence type="ECO:0000313" key="1">
    <source>
        <dbReference type="EMBL" id="PHJ18637.1"/>
    </source>
</evidence>
<dbReference type="Proteomes" id="UP000221165">
    <property type="component" value="Unassembled WGS sequence"/>
</dbReference>
<comment type="caution">
    <text evidence="1">The sequence shown here is derived from an EMBL/GenBank/DDBJ whole genome shotgun (WGS) entry which is preliminary data.</text>
</comment>
<evidence type="ECO:0000313" key="2">
    <source>
        <dbReference type="Proteomes" id="UP000221165"/>
    </source>
</evidence>
<proteinExistence type="predicted"/>
<keyword evidence="2" id="KW-1185">Reference proteome</keyword>
<dbReference type="RefSeq" id="XP_067920343.1">
    <property type="nucleotide sequence ID" value="XM_068067681.1"/>
</dbReference>
<organism evidence="1 2">
    <name type="scientific">Cystoisospora suis</name>
    <dbReference type="NCBI Taxonomy" id="483139"/>
    <lineage>
        <taxon>Eukaryota</taxon>
        <taxon>Sar</taxon>
        <taxon>Alveolata</taxon>
        <taxon>Apicomplexa</taxon>
        <taxon>Conoidasida</taxon>
        <taxon>Coccidia</taxon>
        <taxon>Eucoccidiorida</taxon>
        <taxon>Eimeriorina</taxon>
        <taxon>Sarcocystidae</taxon>
        <taxon>Cystoisospora</taxon>
    </lineage>
</organism>
<feature type="non-terminal residue" evidence="1">
    <location>
        <position position="1"/>
    </location>
</feature>
<reference evidence="1 2" key="1">
    <citation type="journal article" date="2017" name="Int. J. Parasitol.">
        <title>The genome of the protozoan parasite Cystoisospora suis and a reverse vaccinology approach to identify vaccine candidates.</title>
        <authorList>
            <person name="Palmieri N."/>
            <person name="Shrestha A."/>
            <person name="Ruttkowski B."/>
            <person name="Beck T."/>
            <person name="Vogl C."/>
            <person name="Tomley F."/>
            <person name="Blake D.P."/>
            <person name="Joachim A."/>
        </authorList>
    </citation>
    <scope>NUCLEOTIDE SEQUENCE [LARGE SCALE GENOMIC DNA]</scope>
    <source>
        <strain evidence="1 2">Wien I</strain>
    </source>
</reference>
<dbReference type="GeneID" id="94430892"/>
<gene>
    <name evidence="1" type="ORF">CSUI_007536</name>
</gene>
<name>A0A2C6KM85_9APIC</name>
<accession>A0A2C6KM85</accession>
<dbReference type="AlphaFoldDB" id="A0A2C6KM85"/>
<protein>
    <submittedName>
        <fullName evidence="1">Uncharacterized protein</fullName>
    </submittedName>
</protein>
<dbReference type="VEuPathDB" id="ToxoDB:CSUI_007536"/>
<sequence>GDVCCGRRTLPFHVAQTCDGAYLGSARRLVGQMYECNSGNGCRMSVTGVCATVSFYAGGHVHALRTRVWMY</sequence>
<dbReference type="EMBL" id="MIGC01003984">
    <property type="protein sequence ID" value="PHJ18637.1"/>
    <property type="molecule type" value="Genomic_DNA"/>
</dbReference>